<dbReference type="AlphaFoldDB" id="A0A2G5RLW8"/>
<accession>A0A2G5RLW8</accession>
<proteinExistence type="predicted"/>
<comment type="caution">
    <text evidence="2">The sequence shown here is derived from an EMBL/GenBank/DDBJ whole genome shotgun (WGS) entry which is preliminary data.</text>
</comment>
<evidence type="ECO:0000313" key="3">
    <source>
        <dbReference type="Proteomes" id="UP000230559"/>
    </source>
</evidence>
<name>A0A2G5RLW8_9BACL</name>
<protein>
    <recommendedName>
        <fullName evidence="1">HipA-like kinase domain-containing protein</fullName>
    </recommendedName>
</protein>
<sequence length="286" mass="34019">MRFTSLSINIHIIDRKSKKYSAHFMMWLNSYYVLKTKERGRKNYSLINEWVAFNIGKLLDVPIPKAHIIKIDIKDKSSYGLLFDYKLPVDYLHVCHVQNIPVWKFLSKLRNVDTFSNLLVFDIWINNKDRSSNYGNLLVTKKDDSYYYYAIDHALSFGGYYLDNESKILLKKSKICQLNFSSANHPYPFNHVYEAIKLNIEFQGCNPFDDVLNKMSKITESQIEDIFNQVPKNTDWFEQEDIDIYIEYLMRRKNNVILYLEQLIEKMWFPNASPGCYFKLFNKIRG</sequence>
<evidence type="ECO:0000259" key="1">
    <source>
        <dbReference type="Pfam" id="PF20613"/>
    </source>
</evidence>
<feature type="domain" description="HipA-like kinase" evidence="1">
    <location>
        <begin position="30"/>
        <end position="158"/>
    </location>
</feature>
<dbReference type="Pfam" id="PF20613">
    <property type="entry name" value="HipA_2"/>
    <property type="match status" value="1"/>
</dbReference>
<dbReference type="EMBL" id="PEDM01000062">
    <property type="protein sequence ID" value="PIC03703.1"/>
    <property type="molecule type" value="Genomic_DNA"/>
</dbReference>
<dbReference type="InterPro" id="IPR046748">
    <property type="entry name" value="HipA_2"/>
</dbReference>
<dbReference type="Proteomes" id="UP000230559">
    <property type="component" value="Unassembled WGS sequence"/>
</dbReference>
<organism evidence="2 3">
    <name type="scientific">Anoxybacillus flavithermus</name>
    <dbReference type="NCBI Taxonomy" id="33934"/>
    <lineage>
        <taxon>Bacteria</taxon>
        <taxon>Bacillati</taxon>
        <taxon>Bacillota</taxon>
        <taxon>Bacilli</taxon>
        <taxon>Bacillales</taxon>
        <taxon>Anoxybacillaceae</taxon>
        <taxon>Anoxybacillus</taxon>
    </lineage>
</organism>
<reference evidence="2 3" key="1">
    <citation type="submission" date="2017-10" db="EMBL/GenBank/DDBJ databases">
        <title>Draft genome sequence of Anoxybacillus flavithermus KU2-6-11 from caldera Uzon (Russia:Kamchtka).</title>
        <authorList>
            <person name="Korzhuk A.V."/>
            <person name="Rozanov A.S."/>
            <person name="Bryanskaya A.V."/>
            <person name="Peltek S.E."/>
        </authorList>
    </citation>
    <scope>NUCLEOTIDE SEQUENCE [LARGE SCALE GENOMIC DNA]</scope>
    <source>
        <strain evidence="2 3">KU2-6_11</strain>
    </source>
</reference>
<gene>
    <name evidence="2" type="ORF">CS060_13800</name>
</gene>
<dbReference type="Gene3D" id="1.10.1070.20">
    <property type="match status" value="1"/>
</dbReference>
<evidence type="ECO:0000313" key="2">
    <source>
        <dbReference type="EMBL" id="PIC03703.1"/>
    </source>
</evidence>